<proteinExistence type="predicted"/>
<protein>
    <submittedName>
        <fullName evidence="1">Uncharacterized protein</fullName>
    </submittedName>
</protein>
<dbReference type="AlphaFoldDB" id="A0AAD7BQA5"/>
<keyword evidence="2" id="KW-1185">Reference proteome</keyword>
<comment type="caution">
    <text evidence="1">The sequence shown here is derived from an EMBL/GenBank/DDBJ whole genome shotgun (WGS) entry which is preliminary data.</text>
</comment>
<evidence type="ECO:0000313" key="2">
    <source>
        <dbReference type="Proteomes" id="UP001221142"/>
    </source>
</evidence>
<reference evidence="1" key="1">
    <citation type="submission" date="2023-03" db="EMBL/GenBank/DDBJ databases">
        <title>Massive genome expansion in bonnet fungi (Mycena s.s.) driven by repeated elements and novel gene families across ecological guilds.</title>
        <authorList>
            <consortium name="Lawrence Berkeley National Laboratory"/>
            <person name="Harder C.B."/>
            <person name="Miyauchi S."/>
            <person name="Viragh M."/>
            <person name="Kuo A."/>
            <person name="Thoen E."/>
            <person name="Andreopoulos B."/>
            <person name="Lu D."/>
            <person name="Skrede I."/>
            <person name="Drula E."/>
            <person name="Henrissat B."/>
            <person name="Morin E."/>
            <person name="Kohler A."/>
            <person name="Barry K."/>
            <person name="LaButti K."/>
            <person name="Morin E."/>
            <person name="Salamov A."/>
            <person name="Lipzen A."/>
            <person name="Mereny Z."/>
            <person name="Hegedus B."/>
            <person name="Baldrian P."/>
            <person name="Stursova M."/>
            <person name="Weitz H."/>
            <person name="Taylor A."/>
            <person name="Grigoriev I.V."/>
            <person name="Nagy L.G."/>
            <person name="Martin F."/>
            <person name="Kauserud H."/>
        </authorList>
    </citation>
    <scope>NUCLEOTIDE SEQUENCE</scope>
    <source>
        <strain evidence="1">9284</strain>
    </source>
</reference>
<dbReference type="EMBL" id="JARKIF010000011">
    <property type="protein sequence ID" value="KAJ7627449.1"/>
    <property type="molecule type" value="Genomic_DNA"/>
</dbReference>
<dbReference type="Proteomes" id="UP001221142">
    <property type="component" value="Unassembled WGS sequence"/>
</dbReference>
<gene>
    <name evidence="1" type="ORF">FB45DRAFT_1082814</name>
</gene>
<sequence length="560" mass="63465">MQAQHLTNPPPPAVKFMFRALSDSETLILKQEALCCNGITTDPRLQAWLDYQQMHSDERDKLDKLQYDRHMRRMKKLMGLGDSSSCKAQTMAPTAKEQVCGRQAAERNRKWQERLQRIAARAHAARVVANACAEWPLHADGAENIDPSIAAGQQREISGESRVTSFCFPPITLKKRDRQDGRESAMPPPFPEDLCHEIALLSSIPTRALLLRLDKYRSGTLLGTLYRDIRVDRNAKEMVHSLATSKKSLAGRVVSLMFDDNSRVDQSESSRVLPMMSNLRHLTIVPHISLTRHVLPHITFQLHSFAVRHGHIDGCWAILVAKQSHLYEIRVDGEYCAEIPDEHALPQLHCIKGSTNALAGFAAKHPLRCMWFMQGPLQKFGWISPRHLDLFSRSPARLTVVHLAAAQFLKLLDKAPQMLFSLRKIVLDEDRDWSRHVSFTTGYFTVPMLHSNRAASLTLLASALDSRFAHLESLLLLCCHYEDEIEPPRRLLKCADADILSELLRPLCTAPQLRTFRLMAVDGFSTRHKWGDDDEEISLLGPGTCPQDVENEYGYVFYCP</sequence>
<name>A0AAD7BQA5_9AGAR</name>
<accession>A0AAD7BQA5</accession>
<evidence type="ECO:0000313" key="1">
    <source>
        <dbReference type="EMBL" id="KAJ7627449.1"/>
    </source>
</evidence>
<organism evidence="1 2">
    <name type="scientific">Roridomyces roridus</name>
    <dbReference type="NCBI Taxonomy" id="1738132"/>
    <lineage>
        <taxon>Eukaryota</taxon>
        <taxon>Fungi</taxon>
        <taxon>Dikarya</taxon>
        <taxon>Basidiomycota</taxon>
        <taxon>Agaricomycotina</taxon>
        <taxon>Agaricomycetes</taxon>
        <taxon>Agaricomycetidae</taxon>
        <taxon>Agaricales</taxon>
        <taxon>Marasmiineae</taxon>
        <taxon>Mycenaceae</taxon>
        <taxon>Roridomyces</taxon>
    </lineage>
</organism>